<dbReference type="CDD" id="cd09898">
    <property type="entry name" value="H3TH_53EXO"/>
    <property type="match status" value="1"/>
</dbReference>
<evidence type="ECO:0000313" key="15">
    <source>
        <dbReference type="Proteomes" id="UP000176700"/>
    </source>
</evidence>
<dbReference type="FunFam" id="1.10.150.20:FF:000003">
    <property type="entry name" value="DNA polymerase I"/>
    <property type="match status" value="1"/>
</dbReference>
<comment type="function">
    <text evidence="11">In addition to polymerase activity, this DNA polymerase exhibits 5'-3' exonuclease activity.</text>
</comment>
<gene>
    <name evidence="11" type="primary">polA</name>
    <name evidence="14" type="ORF">A2W41_00690</name>
</gene>
<dbReference type="InterPro" id="IPR036279">
    <property type="entry name" value="5-3_exonuclease_C_sf"/>
</dbReference>
<dbReference type="NCBIfam" id="TIGR00593">
    <property type="entry name" value="pola"/>
    <property type="match status" value="1"/>
</dbReference>
<dbReference type="Proteomes" id="UP000176700">
    <property type="component" value="Unassembled WGS sequence"/>
</dbReference>
<dbReference type="EC" id="2.7.7.7" evidence="10 11"/>
<dbReference type="AlphaFoldDB" id="A0A1G2FXM4"/>
<keyword evidence="11" id="KW-0269">Exonuclease</keyword>
<dbReference type="EMBL" id="MHNI01000013">
    <property type="protein sequence ID" value="OGZ42819.1"/>
    <property type="molecule type" value="Genomic_DNA"/>
</dbReference>
<dbReference type="CDD" id="cd08637">
    <property type="entry name" value="DNA_pol_A_pol_I_C"/>
    <property type="match status" value="1"/>
</dbReference>
<comment type="similarity">
    <text evidence="1 11">Belongs to the DNA polymerase type-A family.</text>
</comment>
<dbReference type="SMART" id="SM00279">
    <property type="entry name" value="HhH2"/>
    <property type="match status" value="1"/>
</dbReference>
<dbReference type="InterPro" id="IPR018320">
    <property type="entry name" value="DNA_polymerase_1"/>
</dbReference>
<dbReference type="Gene3D" id="3.30.70.370">
    <property type="match status" value="1"/>
</dbReference>
<keyword evidence="3 11" id="KW-0548">Nucleotidyltransferase</keyword>
<dbReference type="CDD" id="cd06140">
    <property type="entry name" value="DNA_polA_I_Bacillus_like_exo"/>
    <property type="match status" value="1"/>
</dbReference>
<dbReference type="GO" id="GO:0008409">
    <property type="term" value="F:5'-3' exonuclease activity"/>
    <property type="evidence" value="ECO:0007669"/>
    <property type="project" value="UniProtKB-UniRule"/>
</dbReference>
<name>A0A1G2FXM4_9BACT</name>
<keyword evidence="11" id="KW-0378">Hydrolase</keyword>
<dbReference type="PANTHER" id="PTHR10133:SF27">
    <property type="entry name" value="DNA POLYMERASE NU"/>
    <property type="match status" value="1"/>
</dbReference>
<evidence type="ECO:0000256" key="2">
    <source>
        <dbReference type="ARBA" id="ARBA00022679"/>
    </source>
</evidence>
<dbReference type="InterPro" id="IPR012337">
    <property type="entry name" value="RNaseH-like_sf"/>
</dbReference>
<dbReference type="SUPFAM" id="SSF53098">
    <property type="entry name" value="Ribonuclease H-like"/>
    <property type="match status" value="1"/>
</dbReference>
<keyword evidence="6 11" id="KW-0239">DNA-directed DNA polymerase</keyword>
<dbReference type="PROSITE" id="PS00447">
    <property type="entry name" value="DNA_POLYMERASE_A"/>
    <property type="match status" value="1"/>
</dbReference>
<dbReference type="FunFam" id="1.10.150.20:FF:000002">
    <property type="entry name" value="DNA polymerase I"/>
    <property type="match status" value="1"/>
</dbReference>
<evidence type="ECO:0000256" key="3">
    <source>
        <dbReference type="ARBA" id="ARBA00022695"/>
    </source>
</evidence>
<dbReference type="InterPro" id="IPR020045">
    <property type="entry name" value="DNA_polI_H3TH"/>
</dbReference>
<dbReference type="Gene3D" id="3.30.420.10">
    <property type="entry name" value="Ribonuclease H-like superfamily/Ribonuclease H"/>
    <property type="match status" value="1"/>
</dbReference>
<dbReference type="Gene3D" id="1.20.1060.10">
    <property type="entry name" value="Taq DNA Polymerase, Chain T, domain 4"/>
    <property type="match status" value="1"/>
</dbReference>
<evidence type="ECO:0000256" key="8">
    <source>
        <dbReference type="ARBA" id="ARBA00023204"/>
    </source>
</evidence>
<dbReference type="PRINTS" id="PR00868">
    <property type="entry name" value="DNAPOLI"/>
</dbReference>
<keyword evidence="5 11" id="KW-0227">DNA damage</keyword>
<keyword evidence="4 11" id="KW-0235">DNA replication</keyword>
<proteinExistence type="inferred from homology"/>
<dbReference type="InterPro" id="IPR008918">
    <property type="entry name" value="HhH2"/>
</dbReference>
<dbReference type="SUPFAM" id="SSF88723">
    <property type="entry name" value="PIN domain-like"/>
    <property type="match status" value="1"/>
</dbReference>
<dbReference type="InterPro" id="IPR002421">
    <property type="entry name" value="5-3_exonuclease"/>
</dbReference>
<dbReference type="GO" id="GO:0003677">
    <property type="term" value="F:DNA binding"/>
    <property type="evidence" value="ECO:0007669"/>
    <property type="project" value="UniProtKB-UniRule"/>
</dbReference>
<keyword evidence="7 11" id="KW-0238">DNA-binding</keyword>
<comment type="catalytic activity">
    <reaction evidence="9 11">
        <text>DNA(n) + a 2'-deoxyribonucleoside 5'-triphosphate = DNA(n+1) + diphosphate</text>
        <dbReference type="Rhea" id="RHEA:22508"/>
        <dbReference type="Rhea" id="RHEA-COMP:17339"/>
        <dbReference type="Rhea" id="RHEA-COMP:17340"/>
        <dbReference type="ChEBI" id="CHEBI:33019"/>
        <dbReference type="ChEBI" id="CHEBI:61560"/>
        <dbReference type="ChEBI" id="CHEBI:173112"/>
        <dbReference type="EC" id="2.7.7.7"/>
    </reaction>
</comment>
<organism evidence="14 15">
    <name type="scientific">Candidatus Ryanbacteria bacterium RIFCSPHIGHO2_01_45_13</name>
    <dbReference type="NCBI Taxonomy" id="1802112"/>
    <lineage>
        <taxon>Bacteria</taxon>
        <taxon>Candidatus Ryaniibacteriota</taxon>
    </lineage>
</organism>
<evidence type="ECO:0000256" key="6">
    <source>
        <dbReference type="ARBA" id="ARBA00022932"/>
    </source>
</evidence>
<evidence type="ECO:0000259" key="13">
    <source>
        <dbReference type="SMART" id="SM00482"/>
    </source>
</evidence>
<keyword evidence="8 11" id="KW-0234">DNA repair</keyword>
<keyword evidence="2 11" id="KW-0808">Transferase</keyword>
<dbReference type="GO" id="GO:0006302">
    <property type="term" value="P:double-strand break repair"/>
    <property type="evidence" value="ECO:0007669"/>
    <property type="project" value="TreeGrafter"/>
</dbReference>
<dbReference type="Pfam" id="PF01367">
    <property type="entry name" value="5_3_exonuc"/>
    <property type="match status" value="1"/>
</dbReference>
<dbReference type="SMART" id="SM00482">
    <property type="entry name" value="POLAc"/>
    <property type="match status" value="1"/>
</dbReference>
<keyword evidence="11" id="KW-0540">Nuclease</keyword>
<dbReference type="GO" id="GO:0006261">
    <property type="term" value="P:DNA-templated DNA replication"/>
    <property type="evidence" value="ECO:0007669"/>
    <property type="project" value="UniProtKB-UniRule"/>
</dbReference>
<dbReference type="GO" id="GO:0003887">
    <property type="term" value="F:DNA-directed DNA polymerase activity"/>
    <property type="evidence" value="ECO:0007669"/>
    <property type="project" value="UniProtKB-UniRule"/>
</dbReference>
<dbReference type="Pfam" id="PF02739">
    <property type="entry name" value="5_3_exonuc_N"/>
    <property type="match status" value="1"/>
</dbReference>
<evidence type="ECO:0000256" key="7">
    <source>
        <dbReference type="ARBA" id="ARBA00023125"/>
    </source>
</evidence>
<evidence type="ECO:0000256" key="11">
    <source>
        <dbReference type="RuleBase" id="RU004460"/>
    </source>
</evidence>
<evidence type="ECO:0000256" key="5">
    <source>
        <dbReference type="ARBA" id="ARBA00022763"/>
    </source>
</evidence>
<dbReference type="Gene3D" id="1.10.150.20">
    <property type="entry name" value="5' to 3' exonuclease, C-terminal subdomain"/>
    <property type="match status" value="2"/>
</dbReference>
<accession>A0A1G2FXM4</accession>
<evidence type="ECO:0000256" key="10">
    <source>
        <dbReference type="NCBIfam" id="TIGR00593"/>
    </source>
</evidence>
<reference evidence="14 15" key="1">
    <citation type="journal article" date="2016" name="Nat. Commun.">
        <title>Thousands of microbial genomes shed light on interconnected biogeochemical processes in an aquifer system.</title>
        <authorList>
            <person name="Anantharaman K."/>
            <person name="Brown C.T."/>
            <person name="Hug L.A."/>
            <person name="Sharon I."/>
            <person name="Castelle C.J."/>
            <person name="Probst A.J."/>
            <person name="Thomas B.C."/>
            <person name="Singh A."/>
            <person name="Wilkins M.J."/>
            <person name="Karaoz U."/>
            <person name="Brodie E.L."/>
            <person name="Williams K.H."/>
            <person name="Hubbard S.S."/>
            <person name="Banfield J.F."/>
        </authorList>
    </citation>
    <scope>NUCLEOTIDE SEQUENCE [LARGE SCALE GENOMIC DNA]</scope>
</reference>
<feature type="domain" description="5'-3' exonuclease" evidence="12">
    <location>
        <begin position="4"/>
        <end position="271"/>
    </location>
</feature>
<feature type="domain" description="DNA-directed DNA polymerase family A palm" evidence="13">
    <location>
        <begin position="626"/>
        <end position="834"/>
    </location>
</feature>
<dbReference type="NCBIfam" id="NF004397">
    <property type="entry name" value="PRK05755.1"/>
    <property type="match status" value="1"/>
</dbReference>
<evidence type="ECO:0000313" key="14">
    <source>
        <dbReference type="EMBL" id="OGZ42819.1"/>
    </source>
</evidence>
<dbReference type="InterPro" id="IPR043502">
    <property type="entry name" value="DNA/RNA_pol_sf"/>
</dbReference>
<sequence length="874" mass="99146">MSKEKNTIVLLDMHALIHRSYHALPELTNAEGEPIGAVYGVSSVLLKLIRELKPTHLAAAFDLPEPTFRHIAYEQYKAHREKAPDELIKQFEKARDIVRAFNIPIYEAPGFEADDIIGTLADLLKKEKGTRVIIASGDLDTLQLVEGEKVTVYTLRKGIQDTIIYDEQAVMDRFGFSPSFLADFKGLKGDPSDNIIGIKGIGEKTAARLVGEYGSLENFYTKTKDQKPEWLSERLYQKLCLGREDAFFSKELALIRKDAPIRATLSGLTWSFPKESVKSVFMKLNFKSLLSRLPDTSTAGGELLADSNDPKTETAVKAFSADKRNFQLDIASAGAVSVYMAEDGAAFFLCDERTLWRAETSEKVIFFRTALEHIRKNPIFIGHDLKGFFRFLLRNNIPLPETYFDTMVAFWVLYPDVQHPKLFDLSDRFLFQRPDTDARHAILLPVIERKLRQELEKAEIHNVYFDMELPLIPVLAMMEEHGVEFKAEVLHAISKDVRQRLYALEREIFKLAGVSFNIQSPKQLSELLFSKLRLESKGIRKTAETKAPSTRNSELAKLKEAHPIVSKIISFRELSKLLSTYIETLPKLVGSDGRIHTQFNQTGTVTGRLSSKDPNLQNIPIRTNEGEAIRRAFVAKKGYEFVAFDYSQIELRIAASFAGDEVMMNAFKEGKDIHRLTAAAINHIMPEEVTPLMRRRAKTINFGILYGMGENALSELIGVTRADARAYLDAYFRNFKGIAQYIKKTKERAREKGYVETLYGRRRYLPGIRSKEFRVVREAERMAVNAPVQGTGADIIKHAMLAIEKEFRLLGGSRDVRMLLQIHDDLLFEIRKGVVVQSARKIKDIMETAAALAVPLVVEVKRGVNWTDMKELRL</sequence>
<evidence type="ECO:0000256" key="1">
    <source>
        <dbReference type="ARBA" id="ARBA00007705"/>
    </source>
</evidence>
<dbReference type="SMART" id="SM00475">
    <property type="entry name" value="53EXOc"/>
    <property type="match status" value="1"/>
</dbReference>
<dbReference type="InterPro" id="IPR020046">
    <property type="entry name" value="5-3_exonucl_a-hlix_arch_N"/>
</dbReference>
<dbReference type="Pfam" id="PF00476">
    <property type="entry name" value="DNA_pol_A"/>
    <property type="match status" value="1"/>
</dbReference>
<dbReference type="SUPFAM" id="SSF56672">
    <property type="entry name" value="DNA/RNA polymerases"/>
    <property type="match status" value="1"/>
</dbReference>
<dbReference type="PANTHER" id="PTHR10133">
    <property type="entry name" value="DNA POLYMERASE I"/>
    <property type="match status" value="1"/>
</dbReference>
<comment type="caution">
    <text evidence="14">The sequence shown here is derived from an EMBL/GenBank/DDBJ whole genome shotgun (WGS) entry which is preliminary data.</text>
</comment>
<evidence type="ECO:0000256" key="9">
    <source>
        <dbReference type="ARBA" id="ARBA00049244"/>
    </source>
</evidence>
<dbReference type="InterPro" id="IPR036397">
    <property type="entry name" value="RNaseH_sf"/>
</dbReference>
<dbReference type="SUPFAM" id="SSF47807">
    <property type="entry name" value="5' to 3' exonuclease, C-terminal subdomain"/>
    <property type="match status" value="1"/>
</dbReference>
<dbReference type="InterPro" id="IPR002298">
    <property type="entry name" value="DNA_polymerase_A"/>
</dbReference>
<dbReference type="CDD" id="cd09859">
    <property type="entry name" value="PIN_53EXO"/>
    <property type="match status" value="1"/>
</dbReference>
<dbReference type="FunFam" id="1.20.1060.10:FF:000001">
    <property type="entry name" value="DNA polymerase I"/>
    <property type="match status" value="1"/>
</dbReference>
<dbReference type="InterPro" id="IPR001098">
    <property type="entry name" value="DNA-dir_DNA_pol_A_palm_dom"/>
</dbReference>
<evidence type="ECO:0000259" key="12">
    <source>
        <dbReference type="SMART" id="SM00475"/>
    </source>
</evidence>
<dbReference type="InterPro" id="IPR029060">
    <property type="entry name" value="PIN-like_dom_sf"/>
</dbReference>
<protein>
    <recommendedName>
        <fullName evidence="10 11">DNA polymerase I</fullName>
        <ecNumber evidence="10 11">2.7.7.7</ecNumber>
    </recommendedName>
</protein>
<dbReference type="InterPro" id="IPR019760">
    <property type="entry name" value="DNA-dir_DNA_pol_A_CS"/>
</dbReference>
<evidence type="ECO:0000256" key="4">
    <source>
        <dbReference type="ARBA" id="ARBA00022705"/>
    </source>
</evidence>
<dbReference type="Gene3D" id="3.40.50.1010">
    <property type="entry name" value="5'-nuclease"/>
    <property type="match status" value="1"/>
</dbReference>